<dbReference type="Pfam" id="PF13945">
    <property type="entry name" value="NST1"/>
    <property type="match status" value="1"/>
</dbReference>
<dbReference type="Proteomes" id="UP000016924">
    <property type="component" value="Unassembled WGS sequence"/>
</dbReference>
<proteinExistence type="inferred from homology"/>
<feature type="compositionally biased region" description="Acidic residues" evidence="9">
    <location>
        <begin position="88"/>
        <end position="107"/>
    </location>
</feature>
<feature type="region of interest" description="Disordered" evidence="9">
    <location>
        <begin position="907"/>
        <end position="970"/>
    </location>
</feature>
<comment type="similarity">
    <text evidence="3 8">Belongs to the NST1 family.</text>
</comment>
<protein>
    <recommendedName>
        <fullName evidence="4 8">Stress response protein NST1</fullName>
    </recommendedName>
</protein>
<evidence type="ECO:0000256" key="1">
    <source>
        <dbReference type="ARBA" id="ARBA00002545"/>
    </source>
</evidence>
<dbReference type="AlphaFoldDB" id="R7Z107"/>
<feature type="compositionally biased region" description="Polar residues" evidence="9">
    <location>
        <begin position="761"/>
        <end position="778"/>
    </location>
</feature>
<feature type="region of interest" description="Disordered" evidence="9">
    <location>
        <begin position="507"/>
        <end position="825"/>
    </location>
</feature>
<name>R7Z107_CONA1</name>
<dbReference type="InterPro" id="IPR025279">
    <property type="entry name" value="NST1"/>
</dbReference>
<feature type="compositionally biased region" description="Pro residues" evidence="9">
    <location>
        <begin position="167"/>
        <end position="177"/>
    </location>
</feature>
<feature type="compositionally biased region" description="Polar residues" evidence="9">
    <location>
        <begin position="412"/>
        <end position="424"/>
    </location>
</feature>
<feature type="compositionally biased region" description="Basic and acidic residues" evidence="9">
    <location>
        <begin position="627"/>
        <end position="680"/>
    </location>
</feature>
<feature type="compositionally biased region" description="Basic residues" evidence="9">
    <location>
        <begin position="32"/>
        <end position="42"/>
    </location>
</feature>
<dbReference type="STRING" id="1168221.R7Z107"/>
<evidence type="ECO:0000256" key="6">
    <source>
        <dbReference type="ARBA" id="ARBA00023016"/>
    </source>
</evidence>
<feature type="region of interest" description="Disordered" evidence="9">
    <location>
        <begin position="402"/>
        <end position="471"/>
    </location>
</feature>
<accession>R7Z107</accession>
<evidence type="ECO:0000256" key="8">
    <source>
        <dbReference type="RuleBase" id="RU049441"/>
    </source>
</evidence>
<dbReference type="PANTHER" id="PTHR31780:SF10">
    <property type="entry name" value="LD36051P"/>
    <property type="match status" value="1"/>
</dbReference>
<evidence type="ECO:0000256" key="2">
    <source>
        <dbReference type="ARBA" id="ARBA00004496"/>
    </source>
</evidence>
<organism evidence="10 11">
    <name type="scientific">Coniosporium apollinis (strain CBS 100218)</name>
    <name type="common">Rock-inhabiting black yeast</name>
    <dbReference type="NCBI Taxonomy" id="1168221"/>
    <lineage>
        <taxon>Eukaryota</taxon>
        <taxon>Fungi</taxon>
        <taxon>Dikarya</taxon>
        <taxon>Ascomycota</taxon>
        <taxon>Pezizomycotina</taxon>
        <taxon>Dothideomycetes</taxon>
        <taxon>Dothideomycetes incertae sedis</taxon>
        <taxon>Coniosporium</taxon>
    </lineage>
</organism>
<feature type="compositionally biased region" description="Basic and acidic residues" evidence="9">
    <location>
        <begin position="541"/>
        <end position="620"/>
    </location>
</feature>
<dbReference type="OrthoDB" id="21629at2759"/>
<feature type="compositionally biased region" description="Basic and acidic residues" evidence="9">
    <location>
        <begin position="352"/>
        <end position="361"/>
    </location>
</feature>
<dbReference type="InterPro" id="IPR051195">
    <property type="entry name" value="Fungal_stress_NST1"/>
</dbReference>
<evidence type="ECO:0000256" key="3">
    <source>
        <dbReference type="ARBA" id="ARBA00007112"/>
    </source>
</evidence>
<evidence type="ECO:0000256" key="5">
    <source>
        <dbReference type="ARBA" id="ARBA00022490"/>
    </source>
</evidence>
<dbReference type="eggNOG" id="ENOG502QSSK">
    <property type="taxonomic scope" value="Eukaryota"/>
</dbReference>
<feature type="compositionally biased region" description="Low complexity" evidence="9">
    <location>
        <begin position="703"/>
        <end position="720"/>
    </location>
</feature>
<dbReference type="RefSeq" id="XP_007783090.1">
    <property type="nucleotide sequence ID" value="XM_007784900.1"/>
</dbReference>
<feature type="compositionally biased region" description="Pro residues" evidence="9">
    <location>
        <begin position="806"/>
        <end position="815"/>
    </location>
</feature>
<gene>
    <name evidence="10" type="ORF">W97_07028</name>
</gene>
<feature type="compositionally biased region" description="Acidic residues" evidence="9">
    <location>
        <begin position="435"/>
        <end position="466"/>
    </location>
</feature>
<keyword evidence="11" id="KW-1185">Reference proteome</keyword>
<dbReference type="EMBL" id="JH767590">
    <property type="protein sequence ID" value="EON67773.1"/>
    <property type="molecule type" value="Genomic_DNA"/>
</dbReference>
<feature type="compositionally biased region" description="Low complexity" evidence="9">
    <location>
        <begin position="786"/>
        <end position="805"/>
    </location>
</feature>
<feature type="compositionally biased region" description="Acidic residues" evidence="9">
    <location>
        <begin position="323"/>
        <end position="351"/>
    </location>
</feature>
<evidence type="ECO:0000313" key="10">
    <source>
        <dbReference type="EMBL" id="EON67773.1"/>
    </source>
</evidence>
<evidence type="ECO:0000256" key="4">
    <source>
        <dbReference type="ARBA" id="ARBA00020733"/>
    </source>
</evidence>
<feature type="region of interest" description="Disordered" evidence="9">
    <location>
        <begin position="1"/>
        <end position="72"/>
    </location>
</feature>
<feature type="region of interest" description="Disordered" evidence="9">
    <location>
        <begin position="987"/>
        <end position="1022"/>
    </location>
</feature>
<dbReference type="OMA" id="EEDTQYG"/>
<keyword evidence="5 8" id="KW-0963">Cytoplasm</keyword>
<evidence type="ECO:0000256" key="9">
    <source>
        <dbReference type="SAM" id="MobiDB-lite"/>
    </source>
</evidence>
<evidence type="ECO:0000256" key="7">
    <source>
        <dbReference type="ARBA" id="ARBA00023054"/>
    </source>
</evidence>
<keyword evidence="6 8" id="KW-0346">Stress response</keyword>
<feature type="compositionally biased region" description="Basic and acidic residues" evidence="9">
    <location>
        <begin position="507"/>
        <end position="530"/>
    </location>
</feature>
<feature type="region of interest" description="Disordered" evidence="9">
    <location>
        <begin position="301"/>
        <end position="365"/>
    </location>
</feature>
<evidence type="ECO:0000313" key="11">
    <source>
        <dbReference type="Proteomes" id="UP000016924"/>
    </source>
</evidence>
<feature type="compositionally biased region" description="Low complexity" evidence="9">
    <location>
        <begin position="739"/>
        <end position="749"/>
    </location>
</feature>
<reference evidence="11" key="1">
    <citation type="submission" date="2012-06" db="EMBL/GenBank/DDBJ databases">
        <title>The genome sequence of Coniosporium apollinis CBS 100218.</title>
        <authorList>
            <consortium name="The Broad Institute Genome Sequencing Platform"/>
            <person name="Cuomo C."/>
            <person name="Gorbushina A."/>
            <person name="Noack S."/>
            <person name="Walker B."/>
            <person name="Young S.K."/>
            <person name="Zeng Q."/>
            <person name="Gargeya S."/>
            <person name="Fitzgerald M."/>
            <person name="Haas B."/>
            <person name="Abouelleil A."/>
            <person name="Alvarado L."/>
            <person name="Arachchi H.M."/>
            <person name="Berlin A.M."/>
            <person name="Chapman S.B."/>
            <person name="Goldberg J."/>
            <person name="Griggs A."/>
            <person name="Gujja S."/>
            <person name="Hansen M."/>
            <person name="Howarth C."/>
            <person name="Imamovic A."/>
            <person name="Larimer J."/>
            <person name="McCowan C."/>
            <person name="Montmayeur A."/>
            <person name="Murphy C."/>
            <person name="Neiman D."/>
            <person name="Pearson M."/>
            <person name="Priest M."/>
            <person name="Roberts A."/>
            <person name="Saif S."/>
            <person name="Shea T."/>
            <person name="Sisk P."/>
            <person name="Sykes S."/>
            <person name="Wortman J."/>
            <person name="Nusbaum C."/>
            <person name="Birren B."/>
        </authorList>
    </citation>
    <scope>NUCLEOTIDE SEQUENCE [LARGE SCALE GENOMIC DNA]</scope>
    <source>
        <strain evidence="11">CBS 100218</strain>
    </source>
</reference>
<dbReference type="GO" id="GO:0005737">
    <property type="term" value="C:cytoplasm"/>
    <property type="evidence" value="ECO:0007669"/>
    <property type="project" value="UniProtKB-SubCell"/>
</dbReference>
<feature type="region of interest" description="Disordered" evidence="9">
    <location>
        <begin position="88"/>
        <end position="116"/>
    </location>
</feature>
<dbReference type="PANTHER" id="PTHR31780">
    <property type="entry name" value="STRESS RESPONSE PROTEIN NST1-RELATED"/>
    <property type="match status" value="1"/>
</dbReference>
<dbReference type="HOGENOM" id="CLU_002935_0_1_1"/>
<comment type="subcellular location">
    <subcellularLocation>
        <location evidence="2 8">Cytoplasm</location>
    </subcellularLocation>
</comment>
<feature type="compositionally biased region" description="Polar residues" evidence="9">
    <location>
        <begin position="1"/>
        <end position="24"/>
    </location>
</feature>
<dbReference type="GeneID" id="19904339"/>
<feature type="compositionally biased region" description="Basic residues" evidence="9">
    <location>
        <begin position="307"/>
        <end position="317"/>
    </location>
</feature>
<sequence length="1224" mass="135557">MAQTTKAPNAATTAQSNGVVTASSAPGAVGTNRKKQKRRAKQAARQAADHFDTVSRNGYVAQGHSTLHHPHHTALPQTAQQVLDYEDPAFDDPDEFEDELDYTEDDGQYYGDGYDAGLASPNGHYANDYAGLANDNTRPRKKNRPAGHHLAYNNPPGTAAYPSHSFVPPPPPPPPPALSTAASRTLRHSATSKDRIWNTSTQEERERIKEFWLSLSEEERKSLVKIEKEAVLKKMKEQQKHSCSCTVCGRKRTAIEEELEVLYDAYYEELEQYANHQEDPGNGGPMLLPLRRFADRLGRMPPDRAPHFIHSHHPPRGRIHELPDDEDDEEDDEGDEEGYCDEEDEDDFSDDESYHRPRDPADNFFNFGNSLTVKGGILTVADDLLKNDGKKFIEMMEQLAERRMQREEEAQYQTAGMAQPSSLPNPHGHNHVPFQEEEYDDEDDEDDEDYVDDDDYEEDDEMDTMTEEQRMEEGRRMFQIFAARMFEQRVLTAYREKVARERQQKLLEELEEESRLDIEREAKKARDAQKKKDKKTLQKQKQAEEKARKEEQKLAEEAAVKAAEEMKQEEQKRKREEQRKKKEAERKAQEEDRLRKEADKQKRLQEQRERQQEQERKLQEQKAQGKKAREEAKKKEREEREAREKEAREKKAQEERERKEREARAKAEKETKERARKEEEAVQAAQQKPQIQKRPSQPAAVALPSGLLSKQSSQGQPSPLVQLATPSIPKAPTPNRPRQSSQQGSHGSSPKTPQVLPGASKSLSPSSMVSQQQQNPIQPKTILMRPQSQQPQTNTPHQPPAQSSSPMPPIGPPPGMHGAPGVGFMGMPPGINGFPHSPHPMMPVQRGPMGHNMPMYPPQVPPMGPQYRGFPPPGPPPGMGGPNMMSHGRGFPMDAPPGFPSPIPGVGNGAPGFGMANPMHSHTRQHSASLDKPNAMSSPAVAPPSQPIARPAPIQRPSSVKPPEGAQENKRPLDAEVDDLSNHLGSSALLDDAEPLPVSHPDSRRRSVAPGAPGMPQPLRMGFGASPMFPDAPGQPRMDAYGLGPMGAGNTWGSPFGPPGLSAGPNWSSSPTTGWPSNNAFGIGISPGPHRPSVSRPVAVRLMVCQACKQLAASKSDPEGYIDASDVHRQVESTRPPSEAPVQLKELLDICETEGDAHNGGGIFQLKRDRNRTLVKYEAINGTPSIGRAPGVLGEIGSPIPGHSMPAFGPRAFQALGGVSAPGF</sequence>
<keyword evidence="7 8" id="KW-0175">Coiled coil</keyword>
<comment type="function">
    <text evidence="1 8">May act as a negative regulator of salt tolerance.</text>
</comment>
<feature type="region of interest" description="Disordered" evidence="9">
    <location>
        <begin position="129"/>
        <end position="193"/>
    </location>
</feature>